<dbReference type="KEGG" id="spph:KFK14_22150"/>
<reference evidence="2" key="1">
    <citation type="submission" date="2021-04" db="EMBL/GenBank/DDBJ databases">
        <title>Isolation of p-tert-butylphenol degrading bacteria Sphingobium phenoxybenzoativorans Tas13 from active sludge.</title>
        <authorList>
            <person name="Li Y."/>
        </authorList>
    </citation>
    <scope>NUCLEOTIDE SEQUENCE</scope>
    <source>
        <strain evidence="2">Tas13</strain>
    </source>
</reference>
<evidence type="ECO:0000313" key="2">
    <source>
        <dbReference type="EMBL" id="QUT05622.1"/>
    </source>
</evidence>
<dbReference type="EMBL" id="CP073910">
    <property type="protein sequence ID" value="QUT05622.1"/>
    <property type="molecule type" value="Genomic_DNA"/>
</dbReference>
<feature type="domain" description="VOC" evidence="1">
    <location>
        <begin position="152"/>
        <end position="267"/>
    </location>
</feature>
<dbReference type="Pfam" id="PF00903">
    <property type="entry name" value="Glyoxalase"/>
    <property type="match status" value="1"/>
</dbReference>
<gene>
    <name evidence="2" type="ORF">KFK14_22150</name>
</gene>
<sequence>MPVLGPLSFTLEVPSLDEGVRFYTDAGLQVVRETKIAKFRCGSQQRDSIVLIESGRRKTFHHLALRASELDVIAAHVPAAGGKVIPSPAGFEERGLWVEDPFGIVYNLVDLPADNEAEARSPFAINAPGRIVRTRRPAVLPAHTYAPVRPEKLGHVVLFTPDVMTSVRFVVEALGMGLADHAQDFVAFTCAVKNSDHHVVAFAKSPGIGFHHASFQLHDPDEVGRGGNELLSKAGRGGWGFGRHTVGSNYFYYVQDPWGSWIEYYSDMDYIDDHAQWTPTNYGPSDGMANWAPQVPDDFIRNYEVESESA</sequence>
<dbReference type="InterPro" id="IPR037523">
    <property type="entry name" value="VOC_core"/>
</dbReference>
<dbReference type="InterPro" id="IPR029068">
    <property type="entry name" value="Glyas_Bleomycin-R_OHBP_Dase"/>
</dbReference>
<name>A0A975Q1P1_9SPHN</name>
<keyword evidence="3" id="KW-1185">Reference proteome</keyword>
<dbReference type="SUPFAM" id="SSF54593">
    <property type="entry name" value="Glyoxalase/Bleomycin resistance protein/Dihydroxybiphenyl dioxygenase"/>
    <property type="match status" value="1"/>
</dbReference>
<dbReference type="PROSITE" id="PS51819">
    <property type="entry name" value="VOC"/>
    <property type="match status" value="2"/>
</dbReference>
<protein>
    <submittedName>
        <fullName evidence="2">VOC family protein</fullName>
    </submittedName>
</protein>
<dbReference type="RefSeq" id="WP_212609150.1">
    <property type="nucleotide sequence ID" value="NZ_CP073910.1"/>
</dbReference>
<proteinExistence type="predicted"/>
<accession>A0A975Q1P1</accession>
<organism evidence="2 3">
    <name type="scientific">Sphingobium phenoxybenzoativorans</name>
    <dbReference type="NCBI Taxonomy" id="1592790"/>
    <lineage>
        <taxon>Bacteria</taxon>
        <taxon>Pseudomonadati</taxon>
        <taxon>Pseudomonadota</taxon>
        <taxon>Alphaproteobacteria</taxon>
        <taxon>Sphingomonadales</taxon>
        <taxon>Sphingomonadaceae</taxon>
        <taxon>Sphingobium</taxon>
    </lineage>
</organism>
<dbReference type="AlphaFoldDB" id="A0A975Q1P1"/>
<feature type="domain" description="VOC" evidence="1">
    <location>
        <begin position="5"/>
        <end position="111"/>
    </location>
</feature>
<evidence type="ECO:0000259" key="1">
    <source>
        <dbReference type="PROSITE" id="PS51819"/>
    </source>
</evidence>
<dbReference type="InterPro" id="IPR004360">
    <property type="entry name" value="Glyas_Fos-R_dOase_dom"/>
</dbReference>
<evidence type="ECO:0000313" key="3">
    <source>
        <dbReference type="Proteomes" id="UP000681425"/>
    </source>
</evidence>
<dbReference type="Gene3D" id="3.10.180.10">
    <property type="entry name" value="2,3-Dihydroxybiphenyl 1,2-Dioxygenase, domain 1"/>
    <property type="match status" value="2"/>
</dbReference>
<dbReference type="Proteomes" id="UP000681425">
    <property type="component" value="Chromosome"/>
</dbReference>